<name>E9HW51_DAPPU</name>
<dbReference type="Proteomes" id="UP000000305">
    <property type="component" value="Unassembled WGS sequence"/>
</dbReference>
<dbReference type="OrthoDB" id="6338095at2759"/>
<dbReference type="InParanoid" id="E9HW51"/>
<dbReference type="HOGENOM" id="CLU_1745106_0_0_1"/>
<keyword evidence="2" id="KW-1185">Reference proteome</keyword>
<dbReference type="KEGG" id="dpx:DAPPUDRAFT_334660"/>
<gene>
    <name evidence="1" type="ORF">DAPPUDRAFT_334660</name>
</gene>
<protein>
    <submittedName>
        <fullName evidence="1">Uncharacterized protein</fullName>
    </submittedName>
</protein>
<evidence type="ECO:0000313" key="2">
    <source>
        <dbReference type="Proteomes" id="UP000000305"/>
    </source>
</evidence>
<feature type="non-terminal residue" evidence="1">
    <location>
        <position position="150"/>
    </location>
</feature>
<reference evidence="1 2" key="1">
    <citation type="journal article" date="2011" name="Science">
        <title>The ecoresponsive genome of Daphnia pulex.</title>
        <authorList>
            <person name="Colbourne J.K."/>
            <person name="Pfrender M.E."/>
            <person name="Gilbert D."/>
            <person name="Thomas W.K."/>
            <person name="Tucker A."/>
            <person name="Oakley T.H."/>
            <person name="Tokishita S."/>
            <person name="Aerts A."/>
            <person name="Arnold G.J."/>
            <person name="Basu M.K."/>
            <person name="Bauer D.J."/>
            <person name="Caceres C.E."/>
            <person name="Carmel L."/>
            <person name="Casola C."/>
            <person name="Choi J.H."/>
            <person name="Detter J.C."/>
            <person name="Dong Q."/>
            <person name="Dusheyko S."/>
            <person name="Eads B.D."/>
            <person name="Frohlich T."/>
            <person name="Geiler-Samerotte K.A."/>
            <person name="Gerlach D."/>
            <person name="Hatcher P."/>
            <person name="Jogdeo S."/>
            <person name="Krijgsveld J."/>
            <person name="Kriventseva E.V."/>
            <person name="Kultz D."/>
            <person name="Laforsch C."/>
            <person name="Lindquist E."/>
            <person name="Lopez J."/>
            <person name="Manak J.R."/>
            <person name="Muller J."/>
            <person name="Pangilinan J."/>
            <person name="Patwardhan R.P."/>
            <person name="Pitluck S."/>
            <person name="Pritham E.J."/>
            <person name="Rechtsteiner A."/>
            <person name="Rho M."/>
            <person name="Rogozin I.B."/>
            <person name="Sakarya O."/>
            <person name="Salamov A."/>
            <person name="Schaack S."/>
            <person name="Shapiro H."/>
            <person name="Shiga Y."/>
            <person name="Skalitzky C."/>
            <person name="Smith Z."/>
            <person name="Souvorov A."/>
            <person name="Sung W."/>
            <person name="Tang Z."/>
            <person name="Tsuchiya D."/>
            <person name="Tu H."/>
            <person name="Vos H."/>
            <person name="Wang M."/>
            <person name="Wolf Y.I."/>
            <person name="Yamagata H."/>
            <person name="Yamada T."/>
            <person name="Ye Y."/>
            <person name="Shaw J.R."/>
            <person name="Andrews J."/>
            <person name="Crease T.J."/>
            <person name="Tang H."/>
            <person name="Lucas S.M."/>
            <person name="Robertson H.M."/>
            <person name="Bork P."/>
            <person name="Koonin E.V."/>
            <person name="Zdobnov E.M."/>
            <person name="Grigoriev I.V."/>
            <person name="Lynch M."/>
            <person name="Boore J.L."/>
        </authorList>
    </citation>
    <scope>NUCLEOTIDE SEQUENCE [LARGE SCALE GENOMIC DNA]</scope>
</reference>
<accession>E9HW51</accession>
<evidence type="ECO:0000313" key="1">
    <source>
        <dbReference type="EMBL" id="EFX64029.1"/>
    </source>
</evidence>
<dbReference type="PhylomeDB" id="E9HW51"/>
<sequence length="150" mass="16900">MPWWSVNLWSLRKKLKDSFKLSRENPSQSNRDSYTRLKAEYQRSLRSAKKESWKSFCTKNLNGDIFGELKKLTISAPSNAHPTELIIDGVSLTDQKDILAAFSSHFFPSNPPDDASHKAALNSSLSFCDAPLSPEENFVTLSDVKQAFDS</sequence>
<proteinExistence type="predicted"/>
<dbReference type="AlphaFoldDB" id="E9HW51"/>
<dbReference type="EMBL" id="GL732893">
    <property type="protein sequence ID" value="EFX64029.1"/>
    <property type="molecule type" value="Genomic_DNA"/>
</dbReference>
<organism evidence="1 2">
    <name type="scientific">Daphnia pulex</name>
    <name type="common">Water flea</name>
    <dbReference type="NCBI Taxonomy" id="6669"/>
    <lineage>
        <taxon>Eukaryota</taxon>
        <taxon>Metazoa</taxon>
        <taxon>Ecdysozoa</taxon>
        <taxon>Arthropoda</taxon>
        <taxon>Crustacea</taxon>
        <taxon>Branchiopoda</taxon>
        <taxon>Diplostraca</taxon>
        <taxon>Cladocera</taxon>
        <taxon>Anomopoda</taxon>
        <taxon>Daphniidae</taxon>
        <taxon>Daphnia</taxon>
    </lineage>
</organism>